<organism evidence="2 3">
    <name type="scientific">Thalassiosira oceanica</name>
    <name type="common">Marine diatom</name>
    <dbReference type="NCBI Taxonomy" id="159749"/>
    <lineage>
        <taxon>Eukaryota</taxon>
        <taxon>Sar</taxon>
        <taxon>Stramenopiles</taxon>
        <taxon>Ochrophyta</taxon>
        <taxon>Bacillariophyta</taxon>
        <taxon>Coscinodiscophyceae</taxon>
        <taxon>Thalassiosirophycidae</taxon>
        <taxon>Thalassiosirales</taxon>
        <taxon>Thalassiosiraceae</taxon>
        <taxon>Thalassiosira</taxon>
    </lineage>
</organism>
<keyword evidence="3" id="KW-1185">Reference proteome</keyword>
<dbReference type="AlphaFoldDB" id="K0T9M9"/>
<dbReference type="EMBL" id="AGNL01003876">
    <property type="protein sequence ID" value="EJK74190.1"/>
    <property type="molecule type" value="Genomic_DNA"/>
</dbReference>
<evidence type="ECO:0000313" key="3">
    <source>
        <dbReference type="Proteomes" id="UP000266841"/>
    </source>
</evidence>
<comment type="caution">
    <text evidence="2">The sequence shown here is derived from an EMBL/GenBank/DDBJ whole genome shotgun (WGS) entry which is preliminary data.</text>
</comment>
<name>K0T9M9_THAOC</name>
<proteinExistence type="predicted"/>
<dbReference type="Proteomes" id="UP000266841">
    <property type="component" value="Unassembled WGS sequence"/>
</dbReference>
<evidence type="ECO:0000313" key="2">
    <source>
        <dbReference type="EMBL" id="EJK74190.1"/>
    </source>
</evidence>
<accession>K0T9M9</accession>
<feature type="region of interest" description="Disordered" evidence="1">
    <location>
        <begin position="56"/>
        <end position="112"/>
    </location>
</feature>
<gene>
    <name evidence="2" type="ORF">THAOC_04147</name>
</gene>
<evidence type="ECO:0000256" key="1">
    <source>
        <dbReference type="SAM" id="MobiDB-lite"/>
    </source>
</evidence>
<reference evidence="2 3" key="1">
    <citation type="journal article" date="2012" name="Genome Biol.">
        <title>Genome and low-iron response of an oceanic diatom adapted to chronic iron limitation.</title>
        <authorList>
            <person name="Lommer M."/>
            <person name="Specht M."/>
            <person name="Roy A.S."/>
            <person name="Kraemer L."/>
            <person name="Andreson R."/>
            <person name="Gutowska M.A."/>
            <person name="Wolf J."/>
            <person name="Bergner S.V."/>
            <person name="Schilhabel M.B."/>
            <person name="Klostermeier U.C."/>
            <person name="Beiko R.G."/>
            <person name="Rosenstiel P."/>
            <person name="Hippler M."/>
            <person name="Laroche J."/>
        </authorList>
    </citation>
    <scope>NUCLEOTIDE SEQUENCE [LARGE SCALE GENOMIC DNA]</scope>
    <source>
        <strain evidence="2 3">CCMP1005</strain>
    </source>
</reference>
<protein>
    <submittedName>
        <fullName evidence="2">Uncharacterized protein</fullName>
    </submittedName>
</protein>
<sequence length="169" mass="18655">MVVNRTAMVQNRYPQRTICGRAGGWFDVDVKELAAVDDPIAIANYHASSARPAVVDAAEAEENTPAGSLAENPGETERSAAEFGGAPRSGQRPRGQTEARRPRRPRLDKGWGEASYAPGFRIREGTLPPPPRLPLRLVMMRLVMSLSAEGNYKEEMQEMTRWFETSALT</sequence>
<feature type="compositionally biased region" description="Basic and acidic residues" evidence="1">
    <location>
        <begin position="95"/>
        <end position="111"/>
    </location>
</feature>